<dbReference type="AlphaFoldDB" id="A0A510KM98"/>
<organism evidence="2 3">
    <name type="scientific">Leptotrichia wadei</name>
    <dbReference type="NCBI Taxonomy" id="157687"/>
    <lineage>
        <taxon>Bacteria</taxon>
        <taxon>Fusobacteriati</taxon>
        <taxon>Fusobacteriota</taxon>
        <taxon>Fusobacteriia</taxon>
        <taxon>Fusobacteriales</taxon>
        <taxon>Leptotrichiaceae</taxon>
        <taxon>Leptotrichia</taxon>
    </lineage>
</organism>
<dbReference type="Proteomes" id="UP000321501">
    <property type="component" value="Plasmid pJMUB3934p2"/>
</dbReference>
<evidence type="ECO:0000313" key="3">
    <source>
        <dbReference type="Proteomes" id="UP000321501"/>
    </source>
</evidence>
<evidence type="ECO:0000313" key="2">
    <source>
        <dbReference type="EMBL" id="BBM51035.1"/>
    </source>
</evidence>
<gene>
    <name evidence="2" type="ORF">JMUB3934_p2016</name>
</gene>
<evidence type="ECO:0000256" key="1">
    <source>
        <dbReference type="SAM" id="SignalP"/>
    </source>
</evidence>
<protein>
    <submittedName>
        <fullName evidence="2">Putative septum site-determining protein MinC</fullName>
    </submittedName>
</protein>
<accession>A0A510KM98</accession>
<sequence length="67" mass="7272">MRGKSKILRKLTAALLLNVFSFNILADGLQVDPNSRYNTSLDRAQNGVPVVNISTPNGRGVLVLTSF</sequence>
<name>A0A510KM98_9FUSO</name>
<reference evidence="2 3" key="1">
    <citation type="submission" date="2019-07" db="EMBL/GenBank/DDBJ databases">
        <title>Complete Genome Sequence of Leptotrichia wadei Strain JMUB3934.</title>
        <authorList>
            <person name="Watanabe S."/>
            <person name="Cui L."/>
        </authorList>
    </citation>
    <scope>NUCLEOTIDE SEQUENCE [LARGE SCALE GENOMIC DNA]</scope>
    <source>
        <strain evidence="2 3">JMUB3934</strain>
        <plasmid evidence="3">pjmub3934p2 dna</plasmid>
    </source>
</reference>
<proteinExistence type="predicted"/>
<dbReference type="EMBL" id="AP019837">
    <property type="protein sequence ID" value="BBM51035.1"/>
    <property type="molecule type" value="Genomic_DNA"/>
</dbReference>
<feature type="chain" id="PRO_5021800843" evidence="1">
    <location>
        <begin position="27"/>
        <end position="67"/>
    </location>
</feature>
<feature type="signal peptide" evidence="1">
    <location>
        <begin position="1"/>
        <end position="26"/>
    </location>
</feature>
<keyword evidence="2" id="KW-0614">Plasmid</keyword>
<keyword evidence="1" id="KW-0732">Signal</keyword>
<geneLocation type="plasmid" evidence="2">
    <name>pJMUB3934p2</name>
</geneLocation>